<proteinExistence type="predicted"/>
<name>A0A1F6FGV8_9BACT</name>
<dbReference type="EMBL" id="MFMM01000001">
    <property type="protein sequence ID" value="OGG85076.1"/>
    <property type="molecule type" value="Genomic_DNA"/>
</dbReference>
<sequence>MKSEDLKKAPKLFCESINVGFTPEYFVMGLSSGTQGAIYSLTPQHTKRLLQYLTHQIAEFEKQNGEIKAEWNPNIVSPVQRMNPPTELS</sequence>
<evidence type="ECO:0008006" key="3">
    <source>
        <dbReference type="Google" id="ProtNLM"/>
    </source>
</evidence>
<protein>
    <recommendedName>
        <fullName evidence="3">DUF3467 domain-containing protein</fullName>
    </recommendedName>
</protein>
<gene>
    <name evidence="1" type="ORF">A3G90_03380</name>
</gene>
<dbReference type="AlphaFoldDB" id="A0A1F6FGV8"/>
<evidence type="ECO:0000313" key="2">
    <source>
        <dbReference type="Proteomes" id="UP000177325"/>
    </source>
</evidence>
<evidence type="ECO:0000313" key="1">
    <source>
        <dbReference type="EMBL" id="OGG85076.1"/>
    </source>
</evidence>
<comment type="caution">
    <text evidence="1">The sequence shown here is derived from an EMBL/GenBank/DDBJ whole genome shotgun (WGS) entry which is preliminary data.</text>
</comment>
<organism evidence="1 2">
    <name type="scientific">Candidatus Kaiserbacteria bacterium RIFCSPLOWO2_12_FULL_45_26</name>
    <dbReference type="NCBI Taxonomy" id="1798525"/>
    <lineage>
        <taxon>Bacteria</taxon>
        <taxon>Candidatus Kaiseribacteriota</taxon>
    </lineage>
</organism>
<dbReference type="Proteomes" id="UP000177325">
    <property type="component" value="Unassembled WGS sequence"/>
</dbReference>
<reference evidence="1 2" key="1">
    <citation type="journal article" date="2016" name="Nat. Commun.">
        <title>Thousands of microbial genomes shed light on interconnected biogeochemical processes in an aquifer system.</title>
        <authorList>
            <person name="Anantharaman K."/>
            <person name="Brown C.T."/>
            <person name="Hug L.A."/>
            <person name="Sharon I."/>
            <person name="Castelle C.J."/>
            <person name="Probst A.J."/>
            <person name="Thomas B.C."/>
            <person name="Singh A."/>
            <person name="Wilkins M.J."/>
            <person name="Karaoz U."/>
            <person name="Brodie E.L."/>
            <person name="Williams K.H."/>
            <person name="Hubbard S.S."/>
            <person name="Banfield J.F."/>
        </authorList>
    </citation>
    <scope>NUCLEOTIDE SEQUENCE [LARGE SCALE GENOMIC DNA]</scope>
</reference>
<accession>A0A1F6FGV8</accession>